<accession>A0A7H0H5I7</accession>
<feature type="domain" description="SWIM-type" evidence="2">
    <location>
        <begin position="53"/>
        <end position="86"/>
    </location>
</feature>
<dbReference type="PROSITE" id="PS50966">
    <property type="entry name" value="ZF_SWIM"/>
    <property type="match status" value="1"/>
</dbReference>
<gene>
    <name evidence="3" type="ORF">H9L22_17050</name>
</gene>
<organism evidence="3 4">
    <name type="scientific">Tessaracoccus defluvii</name>
    <dbReference type="NCBI Taxonomy" id="1285901"/>
    <lineage>
        <taxon>Bacteria</taxon>
        <taxon>Bacillati</taxon>
        <taxon>Actinomycetota</taxon>
        <taxon>Actinomycetes</taxon>
        <taxon>Propionibacteriales</taxon>
        <taxon>Propionibacteriaceae</taxon>
        <taxon>Tessaracoccus</taxon>
    </lineage>
</organism>
<keyword evidence="1" id="KW-0479">Metal-binding</keyword>
<evidence type="ECO:0000259" key="2">
    <source>
        <dbReference type="PROSITE" id="PS50966"/>
    </source>
</evidence>
<dbReference type="GO" id="GO:0008270">
    <property type="term" value="F:zinc ion binding"/>
    <property type="evidence" value="ECO:0007669"/>
    <property type="project" value="UniProtKB-KW"/>
</dbReference>
<sequence length="429" mass="45837">MARWTEAQVLAAAPDTSSVAAARKLAKPGPWTETGANEILVWGSCQGSGKNPYQVSIDLEGPAYRCSCPSRKFPCKHALALLLLWAGGLVGEGAEAAGFAQEWADKRATRSEARTVRAEAPADPEAQARRLAERIARMDAGVDDLILWLTDLVRAGLVTARTQPYAFWDRAAARLVDAQLPGLADRVRELATHAAGEAWADDLLRHLGRLWLLAQAWRRRDELPAPLAADLRAAVGWSTQREQLSDGETRTDTWQVLGAFRTTDGPLQQQRTWVRADGGPVGLILETAGPGQALGIPQLAGARLAGTAAWYPGNAPARLYFPEPPTPVEPATDAGPAVTVAEARAQVATALAGVPWRDRFPVTLAAARFRHDPQAVVDAAGDAFALTADTNLILLLALTGGHPHDVFGELEAGRFRPLTLALDGKTVAL</sequence>
<keyword evidence="4" id="KW-1185">Reference proteome</keyword>
<evidence type="ECO:0000313" key="3">
    <source>
        <dbReference type="EMBL" id="QNP55803.1"/>
    </source>
</evidence>
<name>A0A7H0H5I7_9ACTN</name>
<dbReference type="AlphaFoldDB" id="A0A7H0H5I7"/>
<reference evidence="3 4" key="1">
    <citation type="submission" date="2020-08" db="EMBL/GenBank/DDBJ databases">
        <title>Genome sequence of Tessaracoccus defluvii JCM 17540T.</title>
        <authorList>
            <person name="Hyun D.-W."/>
            <person name="Bae J.-W."/>
        </authorList>
    </citation>
    <scope>NUCLEOTIDE SEQUENCE [LARGE SCALE GENOMIC DNA]</scope>
    <source>
        <strain evidence="3 4">JCM 17540</strain>
    </source>
</reference>
<dbReference type="InterPro" id="IPR007527">
    <property type="entry name" value="Znf_SWIM"/>
</dbReference>
<dbReference type="Pfam" id="PF04434">
    <property type="entry name" value="SWIM"/>
    <property type="match status" value="1"/>
</dbReference>
<evidence type="ECO:0000313" key="4">
    <source>
        <dbReference type="Proteomes" id="UP000516117"/>
    </source>
</evidence>
<evidence type="ECO:0000256" key="1">
    <source>
        <dbReference type="PROSITE-ProRule" id="PRU00325"/>
    </source>
</evidence>
<keyword evidence="1" id="KW-0863">Zinc-finger</keyword>
<dbReference type="RefSeq" id="WP_187720932.1">
    <property type="nucleotide sequence ID" value="NZ_BAABBL010000010.1"/>
</dbReference>
<dbReference type="EMBL" id="CP060789">
    <property type="protein sequence ID" value="QNP55803.1"/>
    <property type="molecule type" value="Genomic_DNA"/>
</dbReference>
<dbReference type="KEGG" id="tdf:H9L22_17050"/>
<dbReference type="Proteomes" id="UP000516117">
    <property type="component" value="Chromosome"/>
</dbReference>
<protein>
    <submittedName>
        <fullName evidence="3">SWIM zinc finger family protein</fullName>
    </submittedName>
</protein>
<keyword evidence="1" id="KW-0862">Zinc</keyword>
<proteinExistence type="predicted"/>